<protein>
    <recommendedName>
        <fullName evidence="6 11">Glycylpeptide N-tetradecanoyltransferase</fullName>
        <ecNumber evidence="5 11">2.3.1.97</ecNumber>
    </recommendedName>
</protein>
<evidence type="ECO:0000256" key="10">
    <source>
        <dbReference type="ARBA" id="ARBA00048276"/>
    </source>
</evidence>
<keyword evidence="17" id="KW-1185">Reference proteome</keyword>
<dbReference type="InterPro" id="IPR022676">
    <property type="entry name" value="NMT_N"/>
</dbReference>
<dbReference type="InterPro" id="IPR022678">
    <property type="entry name" value="NMT_CS"/>
</dbReference>
<dbReference type="InterPro" id="IPR016181">
    <property type="entry name" value="Acyl_CoA_acyltransferase"/>
</dbReference>
<evidence type="ECO:0000256" key="12">
    <source>
        <dbReference type="RuleBase" id="RU004178"/>
    </source>
</evidence>
<evidence type="ECO:0000256" key="6">
    <source>
        <dbReference type="ARBA" id="ARBA00022240"/>
    </source>
</evidence>
<gene>
    <name evidence="16" type="ORF">BT67DRAFT_443646</name>
</gene>
<dbReference type="PROSITE" id="PS00976">
    <property type="entry name" value="NMT_2"/>
    <property type="match status" value="1"/>
</dbReference>
<feature type="compositionally biased region" description="Basic residues" evidence="13">
    <location>
        <begin position="57"/>
        <end position="69"/>
    </location>
</feature>
<name>A0AAN6UH05_9PEZI</name>
<feature type="region of interest" description="Disordered" evidence="13">
    <location>
        <begin position="1"/>
        <end position="71"/>
    </location>
</feature>
<keyword evidence="8 11" id="KW-0808">Transferase</keyword>
<dbReference type="GO" id="GO:0004379">
    <property type="term" value="F:glycylpeptide N-tetradecanoyltransferase activity"/>
    <property type="evidence" value="ECO:0007669"/>
    <property type="project" value="UniProtKB-EC"/>
</dbReference>
<evidence type="ECO:0000256" key="8">
    <source>
        <dbReference type="ARBA" id="ARBA00022679"/>
    </source>
</evidence>
<comment type="function">
    <text evidence="1 11">Adds a myristoyl group to the N-terminal glycine residue of certain cellular proteins.</text>
</comment>
<proteinExistence type="inferred from homology"/>
<comment type="similarity">
    <text evidence="3 12">Belongs to the NMT family.</text>
</comment>
<reference evidence="16" key="2">
    <citation type="submission" date="2023-05" db="EMBL/GenBank/DDBJ databases">
        <authorList>
            <consortium name="Lawrence Berkeley National Laboratory"/>
            <person name="Steindorff A."/>
            <person name="Hensen N."/>
            <person name="Bonometti L."/>
            <person name="Westerberg I."/>
            <person name="Brannstrom I.O."/>
            <person name="Guillou S."/>
            <person name="Cros-Aarteil S."/>
            <person name="Calhoun S."/>
            <person name="Haridas S."/>
            <person name="Kuo A."/>
            <person name="Mondo S."/>
            <person name="Pangilinan J."/>
            <person name="Riley R."/>
            <person name="Labutti K."/>
            <person name="Andreopoulos B."/>
            <person name="Lipzen A."/>
            <person name="Chen C."/>
            <person name="Yanf M."/>
            <person name="Daum C."/>
            <person name="Ng V."/>
            <person name="Clum A."/>
            <person name="Ohm R."/>
            <person name="Martin F."/>
            <person name="Silar P."/>
            <person name="Natvig D."/>
            <person name="Lalanne C."/>
            <person name="Gautier V."/>
            <person name="Ament-Velasquez S.L."/>
            <person name="Kruys A."/>
            <person name="Hutchinson M.I."/>
            <person name="Powell A.J."/>
            <person name="Barry K."/>
            <person name="Miller A.N."/>
            <person name="Grigoriev I.V."/>
            <person name="Debuchy R."/>
            <person name="Gladieux P."/>
            <person name="Thoren M.H."/>
            <person name="Johannesson H."/>
        </authorList>
    </citation>
    <scope>NUCLEOTIDE SEQUENCE</scope>
    <source>
        <strain evidence="16">CBS 123565</strain>
    </source>
</reference>
<evidence type="ECO:0000256" key="7">
    <source>
        <dbReference type="ARBA" id="ARBA00022490"/>
    </source>
</evidence>
<reference evidence="16" key="1">
    <citation type="journal article" date="2023" name="Mol. Phylogenet. Evol.">
        <title>Genome-scale phylogeny and comparative genomics of the fungal order Sordariales.</title>
        <authorList>
            <person name="Hensen N."/>
            <person name="Bonometti L."/>
            <person name="Westerberg I."/>
            <person name="Brannstrom I.O."/>
            <person name="Guillou S."/>
            <person name="Cros-Aarteil S."/>
            <person name="Calhoun S."/>
            <person name="Haridas S."/>
            <person name="Kuo A."/>
            <person name="Mondo S."/>
            <person name="Pangilinan J."/>
            <person name="Riley R."/>
            <person name="LaButti K."/>
            <person name="Andreopoulos B."/>
            <person name="Lipzen A."/>
            <person name="Chen C."/>
            <person name="Yan M."/>
            <person name="Daum C."/>
            <person name="Ng V."/>
            <person name="Clum A."/>
            <person name="Steindorff A."/>
            <person name="Ohm R.A."/>
            <person name="Martin F."/>
            <person name="Silar P."/>
            <person name="Natvig D.O."/>
            <person name="Lalanne C."/>
            <person name="Gautier V."/>
            <person name="Ament-Velasquez S.L."/>
            <person name="Kruys A."/>
            <person name="Hutchinson M.I."/>
            <person name="Powell A.J."/>
            <person name="Barry K."/>
            <person name="Miller A.N."/>
            <person name="Grigoriev I.V."/>
            <person name="Debuchy R."/>
            <person name="Gladieux P."/>
            <person name="Hiltunen Thoren M."/>
            <person name="Johannesson H."/>
        </authorList>
    </citation>
    <scope>NUCLEOTIDE SEQUENCE</scope>
    <source>
        <strain evidence="16">CBS 123565</strain>
    </source>
</reference>
<dbReference type="PANTHER" id="PTHR11377:SF5">
    <property type="entry name" value="GLYCYLPEPTIDE N-TETRADECANOYLTRANSFERASE"/>
    <property type="match status" value="1"/>
</dbReference>
<sequence>MAEESKQVDTTMELDALETTEAVVNKQTAAESGDESGSEVDDAADGTATPGDADGPKKKKKKNKRKKVKQAMAGALGLGSSDMTLAQAEADPKKAIEGLTPEQVSEFIALNPALANELMAEGSSGLSASAIEEFKKLKLQDIMTGLASGGKNRKDMASYKFWSTQPVPQFEEEQTKLIEEGPLRVQDVKDISTEPIPLALDQFRWVTMDLTNEAELEEVEKLLYGHYVEDDEAMFRFKYSTSLLRWSLLSPGWRKEWHIGIRSGNTLCAFISAIPTEIRVRDNVVRGSEVNFLCIHKKLRGKRLAPVLIKEVTRRINLEGIWQAIYTGGIVLPRPVSTCRYYHRALNWMKLYEVGFSPCPPNSKPAYQARKHAVPDHTSTAGLREMEAKDLEAVHDLLERYLKRFDLTPVWDRAEVEHWLLHKMGEAGDQVVWSYVVEDASGKITDFFSFYCLESSVIQSTKYSSIRAAYLFYYATEVGLTSPDDRSALKTRLNALMADALILAKRHNFDVFNALSLMDNPLFLEQQKFGPGDGQLHYYLFNYKANPIHGGVNKRNQLEEGVSSGVGFVML</sequence>
<evidence type="ECO:0000259" key="14">
    <source>
        <dbReference type="Pfam" id="PF01233"/>
    </source>
</evidence>
<dbReference type="Proteomes" id="UP001304895">
    <property type="component" value="Unassembled WGS sequence"/>
</dbReference>
<evidence type="ECO:0000256" key="11">
    <source>
        <dbReference type="RuleBase" id="RU000586"/>
    </source>
</evidence>
<comment type="subunit">
    <text evidence="4">Monomer.</text>
</comment>
<dbReference type="Gene3D" id="3.40.630.30">
    <property type="match status" value="2"/>
</dbReference>
<dbReference type="FunFam" id="3.40.630.30:FF:000042">
    <property type="entry name" value="Glycylpeptide N-tetradecanoyltransferase"/>
    <property type="match status" value="1"/>
</dbReference>
<evidence type="ECO:0000256" key="9">
    <source>
        <dbReference type="ARBA" id="ARBA00023315"/>
    </source>
</evidence>
<evidence type="ECO:0000259" key="15">
    <source>
        <dbReference type="Pfam" id="PF02799"/>
    </source>
</evidence>
<dbReference type="InterPro" id="IPR000903">
    <property type="entry name" value="NMT"/>
</dbReference>
<accession>A0AAN6UH05</accession>
<feature type="domain" description="Glycylpeptide N-tetradecanoyltransferase N-terminal" evidence="14">
    <location>
        <begin position="186"/>
        <end position="339"/>
    </location>
</feature>
<evidence type="ECO:0000256" key="13">
    <source>
        <dbReference type="SAM" id="MobiDB-lite"/>
    </source>
</evidence>
<dbReference type="FunFam" id="3.40.630.30:FF:000056">
    <property type="entry name" value="Glycylpeptide N-tetradecanoyltransferase"/>
    <property type="match status" value="1"/>
</dbReference>
<comment type="catalytic activity">
    <reaction evidence="10 11">
        <text>N-terminal glycyl-[protein] + tetradecanoyl-CoA = N-tetradecanoylglycyl-[protein] + CoA + H(+)</text>
        <dbReference type="Rhea" id="RHEA:15521"/>
        <dbReference type="Rhea" id="RHEA-COMP:12666"/>
        <dbReference type="Rhea" id="RHEA-COMP:12667"/>
        <dbReference type="ChEBI" id="CHEBI:15378"/>
        <dbReference type="ChEBI" id="CHEBI:57287"/>
        <dbReference type="ChEBI" id="CHEBI:57385"/>
        <dbReference type="ChEBI" id="CHEBI:64723"/>
        <dbReference type="ChEBI" id="CHEBI:133050"/>
        <dbReference type="EC" id="2.3.1.97"/>
    </reaction>
</comment>
<evidence type="ECO:0000256" key="4">
    <source>
        <dbReference type="ARBA" id="ARBA00011245"/>
    </source>
</evidence>
<feature type="compositionally biased region" description="Acidic residues" evidence="13">
    <location>
        <begin position="32"/>
        <end position="44"/>
    </location>
</feature>
<keyword evidence="7" id="KW-0963">Cytoplasm</keyword>
<evidence type="ECO:0000313" key="16">
    <source>
        <dbReference type="EMBL" id="KAK4132750.1"/>
    </source>
</evidence>
<dbReference type="EMBL" id="MU853416">
    <property type="protein sequence ID" value="KAK4132750.1"/>
    <property type="molecule type" value="Genomic_DNA"/>
</dbReference>
<evidence type="ECO:0000256" key="5">
    <source>
        <dbReference type="ARBA" id="ARBA00012923"/>
    </source>
</evidence>
<comment type="subcellular location">
    <subcellularLocation>
        <location evidence="2">Cytoplasm</location>
    </subcellularLocation>
</comment>
<evidence type="ECO:0000256" key="2">
    <source>
        <dbReference type="ARBA" id="ARBA00004496"/>
    </source>
</evidence>
<dbReference type="InterPro" id="IPR022677">
    <property type="entry name" value="NMT_C"/>
</dbReference>
<evidence type="ECO:0000256" key="1">
    <source>
        <dbReference type="ARBA" id="ARBA00003900"/>
    </source>
</evidence>
<comment type="caution">
    <text evidence="16">The sequence shown here is derived from an EMBL/GenBank/DDBJ whole genome shotgun (WGS) entry which is preliminary data.</text>
</comment>
<keyword evidence="9 11" id="KW-0012">Acyltransferase</keyword>
<dbReference type="GO" id="GO:0005737">
    <property type="term" value="C:cytoplasm"/>
    <property type="evidence" value="ECO:0007669"/>
    <property type="project" value="UniProtKB-SubCell"/>
</dbReference>
<evidence type="ECO:0000313" key="17">
    <source>
        <dbReference type="Proteomes" id="UP001304895"/>
    </source>
</evidence>
<dbReference type="PANTHER" id="PTHR11377">
    <property type="entry name" value="N-MYRISTOYL TRANSFERASE"/>
    <property type="match status" value="1"/>
</dbReference>
<evidence type="ECO:0000256" key="3">
    <source>
        <dbReference type="ARBA" id="ARBA00009469"/>
    </source>
</evidence>
<dbReference type="Pfam" id="PF01233">
    <property type="entry name" value="NMT"/>
    <property type="match status" value="1"/>
</dbReference>
<dbReference type="SUPFAM" id="SSF55729">
    <property type="entry name" value="Acyl-CoA N-acyltransferases (Nat)"/>
    <property type="match status" value="2"/>
</dbReference>
<dbReference type="Pfam" id="PF02799">
    <property type="entry name" value="NMT_C"/>
    <property type="match status" value="1"/>
</dbReference>
<dbReference type="AlphaFoldDB" id="A0AAN6UH05"/>
<dbReference type="PROSITE" id="PS00975">
    <property type="entry name" value="NMT_1"/>
    <property type="match status" value="1"/>
</dbReference>
<organism evidence="16 17">
    <name type="scientific">Trichocladium antarcticum</name>
    <dbReference type="NCBI Taxonomy" id="1450529"/>
    <lineage>
        <taxon>Eukaryota</taxon>
        <taxon>Fungi</taxon>
        <taxon>Dikarya</taxon>
        <taxon>Ascomycota</taxon>
        <taxon>Pezizomycotina</taxon>
        <taxon>Sordariomycetes</taxon>
        <taxon>Sordariomycetidae</taxon>
        <taxon>Sordariales</taxon>
        <taxon>Chaetomiaceae</taxon>
        <taxon>Trichocladium</taxon>
    </lineage>
</organism>
<dbReference type="EC" id="2.3.1.97" evidence="5 11"/>
<feature type="domain" description="Glycylpeptide N-tetradecanoyltransferase C-terminal" evidence="15">
    <location>
        <begin position="353"/>
        <end position="569"/>
    </location>
</feature>